<organism evidence="1 2">
    <name type="scientific">Lonsdalea populi</name>
    <dbReference type="NCBI Taxonomy" id="1172565"/>
    <lineage>
        <taxon>Bacteria</taxon>
        <taxon>Pseudomonadati</taxon>
        <taxon>Pseudomonadota</taxon>
        <taxon>Gammaproteobacteria</taxon>
        <taxon>Enterobacterales</taxon>
        <taxon>Pectobacteriaceae</taxon>
        <taxon>Lonsdalea</taxon>
    </lineage>
</organism>
<evidence type="ECO:0000313" key="2">
    <source>
        <dbReference type="Proteomes" id="UP000250186"/>
    </source>
</evidence>
<dbReference type="Proteomes" id="UP000250186">
    <property type="component" value="Unassembled WGS sequence"/>
</dbReference>
<reference evidence="1 2" key="1">
    <citation type="submission" date="2016-02" db="EMBL/GenBank/DDBJ databases">
        <title>Species-wide whole genome sequencing reveals diversity, host range in Lonsdalea quercina.</title>
        <authorList>
            <person name="Li Y."/>
        </authorList>
    </citation>
    <scope>NUCLEOTIDE SEQUENCE [LARGE SCALE GENOMIC DNA]</scope>
    <source>
        <strain evidence="1 2">CFCC 12721</strain>
    </source>
</reference>
<evidence type="ECO:0000313" key="1">
    <source>
        <dbReference type="EMBL" id="RAT34727.1"/>
    </source>
</evidence>
<dbReference type="InterPro" id="IPR003458">
    <property type="entry name" value="Phage_T4_Gp38_tail_assem"/>
</dbReference>
<dbReference type="Pfam" id="PF02413">
    <property type="entry name" value="Caudo_TAP"/>
    <property type="match status" value="1"/>
</dbReference>
<dbReference type="RefSeq" id="WP_112092828.1">
    <property type="nucleotide sequence ID" value="NZ_LUSR01000027.1"/>
</dbReference>
<sequence length="136" mass="14993">MYRFSNGSFYPSILQGAYESAGSWPETGVDVTDEVFKAFSVAPTGKIVGMDAEGYPCWVDAPPLTQEALIAAAESKRLQLLNHADEVVKDWRVELALDEISDEDKTKLSAWMSYKKTVKSVDTSTAPDITWPDEPA</sequence>
<name>A0ABX9EQI6_9GAMM</name>
<proteinExistence type="predicted"/>
<protein>
    <recommendedName>
        <fullName evidence="3">Tail fiber assembly protein</fullName>
    </recommendedName>
</protein>
<keyword evidence="2" id="KW-1185">Reference proteome</keyword>
<accession>A0ABX9EQI6</accession>
<evidence type="ECO:0008006" key="3">
    <source>
        <dbReference type="Google" id="ProtNLM"/>
    </source>
</evidence>
<gene>
    <name evidence="1" type="ORF">AU492_07865</name>
</gene>
<comment type="caution">
    <text evidence="1">The sequence shown here is derived from an EMBL/GenBank/DDBJ whole genome shotgun (WGS) entry which is preliminary data.</text>
</comment>
<dbReference type="EMBL" id="LUSW01000014">
    <property type="protein sequence ID" value="RAT34727.1"/>
    <property type="molecule type" value="Genomic_DNA"/>
</dbReference>